<feature type="transmembrane region" description="Helical" evidence="2">
    <location>
        <begin position="458"/>
        <end position="480"/>
    </location>
</feature>
<evidence type="ECO:0000259" key="3">
    <source>
        <dbReference type="Pfam" id="PF20155"/>
    </source>
</evidence>
<feature type="coiled-coil region" evidence="1">
    <location>
        <begin position="1193"/>
        <end position="1227"/>
    </location>
</feature>
<proteinExistence type="predicted"/>
<keyword evidence="2" id="KW-0472">Membrane</keyword>
<dbReference type="InterPro" id="IPR016024">
    <property type="entry name" value="ARM-type_fold"/>
</dbReference>
<dbReference type="Pfam" id="PF20155">
    <property type="entry name" value="TMP_3"/>
    <property type="match status" value="1"/>
</dbReference>
<dbReference type="PANTHER" id="PTHR38812">
    <property type="entry name" value="MU-LIKE PROPHAGE FLUMU PROTEIN GP42"/>
    <property type="match status" value="1"/>
</dbReference>
<keyword evidence="2" id="KW-0812">Transmembrane</keyword>
<feature type="transmembrane region" description="Helical" evidence="2">
    <location>
        <begin position="365"/>
        <end position="388"/>
    </location>
</feature>
<feature type="transmembrane region" description="Helical" evidence="2">
    <location>
        <begin position="616"/>
        <end position="638"/>
    </location>
</feature>
<protein>
    <submittedName>
        <fullName evidence="4">Tape measure protein</fullName>
    </submittedName>
</protein>
<organism evidence="4">
    <name type="scientific">Listeria monocytogenes</name>
    <dbReference type="NCBI Taxonomy" id="1639"/>
    <lineage>
        <taxon>Bacteria</taxon>
        <taxon>Bacillati</taxon>
        <taxon>Bacillota</taxon>
        <taxon>Bacilli</taxon>
        <taxon>Bacillales</taxon>
        <taxon>Listeriaceae</taxon>
        <taxon>Listeria</taxon>
    </lineage>
</organism>
<comment type="caution">
    <text evidence="4">The sequence shown here is derived from an EMBL/GenBank/DDBJ whole genome shotgun (WGS) entry which is preliminary data.</text>
</comment>
<keyword evidence="2" id="KW-1133">Transmembrane helix</keyword>
<reference evidence="4" key="1">
    <citation type="submission" date="2019-07" db="EMBL/GenBank/DDBJ databases">
        <authorList>
            <consortium name="GenomeTrakr: Next Generation Sequencing Network for Food Pathogen Tracability"/>
        </authorList>
    </citation>
    <scope>NUCLEOTIDE SEQUENCE</scope>
    <source>
        <strain evidence="4">CFSAN085147</strain>
    </source>
</reference>
<feature type="transmembrane region" description="Helical" evidence="2">
    <location>
        <begin position="830"/>
        <end position="854"/>
    </location>
</feature>
<feature type="transmembrane region" description="Helical" evidence="2">
    <location>
        <begin position="408"/>
        <end position="429"/>
    </location>
</feature>
<feature type="transmembrane region" description="Helical" evidence="2">
    <location>
        <begin position="573"/>
        <end position="592"/>
    </location>
</feature>
<feature type="transmembrane region" description="Helical" evidence="2">
    <location>
        <begin position="798"/>
        <end position="818"/>
    </location>
</feature>
<gene>
    <name evidence="4" type="ORF">FMU92_07925</name>
</gene>
<feature type="transmembrane region" description="Helical" evidence="2">
    <location>
        <begin position="860"/>
        <end position="887"/>
    </location>
</feature>
<dbReference type="EMBL" id="AAHZVJ010000002">
    <property type="protein sequence ID" value="ECC0538300.1"/>
    <property type="molecule type" value="Genomic_DNA"/>
</dbReference>
<keyword evidence="1" id="KW-0175">Coiled coil</keyword>
<dbReference type="NCBIfam" id="TIGR02675">
    <property type="entry name" value="tape_meas_nterm"/>
    <property type="match status" value="1"/>
</dbReference>
<name>A0A6C7MLW1_LISMN</name>
<evidence type="ECO:0000256" key="2">
    <source>
        <dbReference type="SAM" id="Phobius"/>
    </source>
</evidence>
<feature type="domain" description="Tape measure protein N-terminal" evidence="3">
    <location>
        <begin position="77"/>
        <end position="272"/>
    </location>
</feature>
<feature type="transmembrane region" description="Helical" evidence="2">
    <location>
        <begin position="922"/>
        <end position="939"/>
    </location>
</feature>
<dbReference type="PANTHER" id="PTHR38812:SF2">
    <property type="entry name" value="MU-LIKE PROPHAGE FLUMU PROTEIN GP42"/>
    <property type="match status" value="1"/>
</dbReference>
<dbReference type="InterPro" id="IPR053058">
    <property type="entry name" value="Mulikevirus_tape_measure"/>
</dbReference>
<evidence type="ECO:0000256" key="1">
    <source>
        <dbReference type="SAM" id="Coils"/>
    </source>
</evidence>
<evidence type="ECO:0000313" key="4">
    <source>
        <dbReference type="EMBL" id="ECC0538300.1"/>
    </source>
</evidence>
<feature type="transmembrane region" description="Helical" evidence="2">
    <location>
        <begin position="492"/>
        <end position="516"/>
    </location>
</feature>
<sequence length="1506" mass="157075">MSENYSVEATLSADASQYQRAVSAALAAIENFEKAAGRSVDDTADKMQGMQKSVIKMAGSFVTAFAAVAGAKNLVGKAITRVDTIDTATKSLEVLTGDAKTATMVMEGLVKGIEGTPIALDQVALGAKKMVAAGMDGRKVESTFKAIADAAYGVGNGTESIDQMTDAIASMQSAGTVYADDINRLVDAGVPAWKILANQSKKSVTEMKKEVSSGALESNKAIEMLTEGIENGTDGVAGHTAAMAGLAKTAGDTISGSWANLQTAAVKIFANIVTVLKGPIIGALTGLKDAFKSVAEFTASDAMKKGVESFVSALVQMGSIVGSTIQALKPFAPLLQDIILTVLAMSALMTAQRWLALFATGVSTALASLAANPVMLFAIALGALIVAFTQAYKASETFRGIVQKLMPLIITLGVTFGTLGIMLLVSSYVTRLSASMSILRASLVRITATMKALYATMLANPFMIVIAVIAGLVAGFTYLYKTNEKFRNSMQGAMSVLQAVGSAIMSGLGVALEFLIELFKKILPSLQAFGETVGNAVGAALQKVVPFFVSLGKALGGILAAGLQVVTNLFTKLYEALAPIVGGILSTVGGLLDQLGGAFGKVGAVMGIAVGTLTKVGIAFLGITGPVGIGISLIVSFLTAWAKTGQMNADGITKVFDDLSATIAKVSTFLSENLPGLIDAGTKIILNIIEGMTAAIPGITTAITGIIESFTGVLSMALPGIIEAGTQMMTGLIDGIIQALPGITEAMQAGMTAYVETISTVLPLIIEAGTKLLTALIEGIIQALPGIIDAVVTVIETLMTAFVAALPLLINVGLKILTTLIEAIIKVLPLLIGAAIQIVMALLNAIIVALPVLIEAGIQILMALIEGLIQVLPMLIEAAIMVIMALIQAIIDNIMLIVDAGIQLVMALIEGIIMILPALIEASITLILAIITALIENLPQIIEAGVQLIMALIEGLIQVLPQLVEAALTLVFALIDALIKNAPAILEAGVKLVMALINGLLQMLGKLLGAGGKLLGDLLDKLGSFGKDMLDKGAKLVAELIQGVVSKNAELAGKALELGKSAVDGIKDGFSNIAQVGSDLIEGLWNGISDMAGWIQTKIQGFGKGVLDSLKDFFGIHSPSRLMRDQIGKFIPSGIAVGILGNAKQAKNAAISLAKAVTNAIDEGLSSKNKGEVKQAKRLAGIQSFLNKQTSQLVAIAKKRDNLNTQIKNANKKLENLLKESQKYASDIAKKMTDYASITNATSNYSTDGSSIDDYLKRRLQAIKDFNNNIKKLRSKGVSKDIIEDILNAGVEQGSNYARALAEADSKTIKSINSTQKQINTAANVMGNTAASSMYKAGIDAAKGLVKGLNSQKAALDKSATAIGNSMVTAIKKALKIHSPSRVMRDEVGKFIPAGISEGMLRGVKDTIKVAKDLSARVTDAFKPQLSTPEIDFDKSFTSASKNLANIDSTVNHEVNMNENSILTALKQIAVKQDVIVLDTGELVGATGDKYDRYLGNNTSISERLG</sequence>
<accession>A0A6C7MLW1</accession>
<feature type="transmembrane region" description="Helical" evidence="2">
    <location>
        <begin position="544"/>
        <end position="566"/>
    </location>
</feature>
<dbReference type="SUPFAM" id="SSF48371">
    <property type="entry name" value="ARM repeat"/>
    <property type="match status" value="1"/>
</dbReference>
<dbReference type="InterPro" id="IPR013491">
    <property type="entry name" value="Tape_meas_N"/>
</dbReference>